<comment type="caution">
    <text evidence="6">The sequence shown here is derived from an EMBL/GenBank/DDBJ whole genome shotgun (WGS) entry which is preliminary data.</text>
</comment>
<evidence type="ECO:0000256" key="2">
    <source>
        <dbReference type="ARBA" id="ARBA00022517"/>
    </source>
</evidence>
<accession>A0ABN3M070</accession>
<dbReference type="Proteomes" id="UP001501358">
    <property type="component" value="Unassembled WGS sequence"/>
</dbReference>
<protein>
    <recommendedName>
        <fullName evidence="3">Ribosome maturation factor RimP</fullName>
    </recommendedName>
</protein>
<evidence type="ECO:0000313" key="6">
    <source>
        <dbReference type="EMBL" id="GAA2491967.1"/>
    </source>
</evidence>
<dbReference type="CDD" id="cd01734">
    <property type="entry name" value="YlxS_C"/>
    <property type="match status" value="1"/>
</dbReference>
<dbReference type="InterPro" id="IPR028989">
    <property type="entry name" value="RimP_N"/>
</dbReference>
<dbReference type="HAMAP" id="MF_01077">
    <property type="entry name" value="RimP"/>
    <property type="match status" value="1"/>
</dbReference>
<proteinExistence type="inferred from homology"/>
<dbReference type="InterPro" id="IPR036847">
    <property type="entry name" value="RimP_C_sf"/>
</dbReference>
<evidence type="ECO:0000256" key="3">
    <source>
        <dbReference type="HAMAP-Rule" id="MF_01077"/>
    </source>
</evidence>
<organism evidence="6 7">
    <name type="scientific">Streptomyces thermolineatus</name>
    <dbReference type="NCBI Taxonomy" id="44033"/>
    <lineage>
        <taxon>Bacteria</taxon>
        <taxon>Bacillati</taxon>
        <taxon>Actinomycetota</taxon>
        <taxon>Actinomycetes</taxon>
        <taxon>Kitasatosporales</taxon>
        <taxon>Streptomycetaceae</taxon>
        <taxon>Streptomyces</taxon>
    </lineage>
</organism>
<dbReference type="Pfam" id="PF17384">
    <property type="entry name" value="DUF150_C"/>
    <property type="match status" value="1"/>
</dbReference>
<dbReference type="InterPro" id="IPR028998">
    <property type="entry name" value="RimP_C"/>
</dbReference>
<dbReference type="SUPFAM" id="SSF75420">
    <property type="entry name" value="YhbC-like, N-terminal domain"/>
    <property type="match status" value="1"/>
</dbReference>
<comment type="similarity">
    <text evidence="3">Belongs to the RimP family.</text>
</comment>
<dbReference type="PANTHER" id="PTHR33867">
    <property type="entry name" value="RIBOSOME MATURATION FACTOR RIMP"/>
    <property type="match status" value="1"/>
</dbReference>
<comment type="subcellular location">
    <subcellularLocation>
        <location evidence="3">Cytoplasm</location>
    </subcellularLocation>
</comment>
<dbReference type="EMBL" id="BAAATA010000016">
    <property type="protein sequence ID" value="GAA2491967.1"/>
    <property type="molecule type" value="Genomic_DNA"/>
</dbReference>
<dbReference type="PANTHER" id="PTHR33867:SF1">
    <property type="entry name" value="RIBOSOME MATURATION FACTOR RIMP"/>
    <property type="match status" value="1"/>
</dbReference>
<feature type="domain" description="Ribosome maturation factor RimP C-terminal" evidence="5">
    <location>
        <begin position="88"/>
        <end position="155"/>
    </location>
</feature>
<dbReference type="Pfam" id="PF02576">
    <property type="entry name" value="RimP_N"/>
    <property type="match status" value="1"/>
</dbReference>
<dbReference type="SUPFAM" id="SSF74942">
    <property type="entry name" value="YhbC-like, C-terminal domain"/>
    <property type="match status" value="1"/>
</dbReference>
<dbReference type="NCBIfam" id="NF000930">
    <property type="entry name" value="PRK00092.2-2"/>
    <property type="match status" value="1"/>
</dbReference>
<gene>
    <name evidence="3 6" type="primary">rimP</name>
    <name evidence="6" type="ORF">GCM10010406_30060</name>
</gene>
<evidence type="ECO:0000259" key="4">
    <source>
        <dbReference type="Pfam" id="PF02576"/>
    </source>
</evidence>
<evidence type="ECO:0000259" key="5">
    <source>
        <dbReference type="Pfam" id="PF17384"/>
    </source>
</evidence>
<dbReference type="InterPro" id="IPR003728">
    <property type="entry name" value="Ribosome_maturation_RimP"/>
</dbReference>
<dbReference type="RefSeq" id="WP_344383707.1">
    <property type="nucleotide sequence ID" value="NZ_BAAATA010000016.1"/>
</dbReference>
<dbReference type="InterPro" id="IPR035956">
    <property type="entry name" value="RimP_N_sf"/>
</dbReference>
<reference evidence="6 7" key="1">
    <citation type="journal article" date="2019" name="Int. J. Syst. Evol. Microbiol.">
        <title>The Global Catalogue of Microorganisms (GCM) 10K type strain sequencing project: providing services to taxonomists for standard genome sequencing and annotation.</title>
        <authorList>
            <consortium name="The Broad Institute Genomics Platform"/>
            <consortium name="The Broad Institute Genome Sequencing Center for Infectious Disease"/>
            <person name="Wu L."/>
            <person name="Ma J."/>
        </authorList>
    </citation>
    <scope>NUCLEOTIDE SEQUENCE [LARGE SCALE GENOMIC DNA]</scope>
    <source>
        <strain evidence="6 7">JCM 6307</strain>
    </source>
</reference>
<feature type="domain" description="Ribosome maturation factor RimP N-terminal" evidence="4">
    <location>
        <begin position="12"/>
        <end position="85"/>
    </location>
</feature>
<keyword evidence="7" id="KW-1185">Reference proteome</keyword>
<keyword evidence="1 3" id="KW-0963">Cytoplasm</keyword>
<dbReference type="Gene3D" id="3.30.300.70">
    <property type="entry name" value="RimP-like superfamily, N-terminal"/>
    <property type="match status" value="1"/>
</dbReference>
<evidence type="ECO:0000313" key="7">
    <source>
        <dbReference type="Proteomes" id="UP001501358"/>
    </source>
</evidence>
<name>A0ABN3M070_9ACTN</name>
<sequence>MSTTQSDRLRKLLEPIVAPAGMDLEDVKVTAAGSRRQLLVVVDADEGVSLDAIAEVTRAVSQALDASDAMGGAPYNLEVSSPGVDRPLTEPRHYRRNTGRLVKVQLAGGGELVARITAVDEEGLDLEVPGVKGRRPTARRLAFTEIAKARVEIEFNPKGGAAEDDTAADTDES</sequence>
<comment type="function">
    <text evidence="3">Required for maturation of 30S ribosomal subunits.</text>
</comment>
<keyword evidence="2 3" id="KW-0690">Ribosome biogenesis</keyword>
<evidence type="ECO:0000256" key="1">
    <source>
        <dbReference type="ARBA" id="ARBA00022490"/>
    </source>
</evidence>